<name>A0A520M709_9GAMM</name>
<dbReference type="EMBL" id="SHBM01000035">
    <property type="protein sequence ID" value="RZO17007.1"/>
    <property type="molecule type" value="Genomic_DNA"/>
</dbReference>
<gene>
    <name evidence="1" type="primary">bamC</name>
    <name evidence="1" type="ORF">EVB00_02500</name>
</gene>
<dbReference type="PROSITE" id="PS51257">
    <property type="entry name" value="PROKAR_LIPOPROTEIN"/>
    <property type="match status" value="1"/>
</dbReference>
<dbReference type="Gene3D" id="3.30.310.170">
    <property type="entry name" value="Outer membrane protein assembly factor BamC"/>
    <property type="match status" value="1"/>
</dbReference>
<dbReference type="InterPro" id="IPR042268">
    <property type="entry name" value="BamC_C"/>
</dbReference>
<comment type="caution">
    <text evidence="1">The sequence shown here is derived from an EMBL/GenBank/DDBJ whole genome shotgun (WGS) entry which is preliminary data.</text>
</comment>
<dbReference type="InterPro" id="IPR010653">
    <property type="entry name" value="NlpB/DapX"/>
</dbReference>
<dbReference type="Pfam" id="PF06804">
    <property type="entry name" value="Lipoprotein_18"/>
    <property type="match status" value="1"/>
</dbReference>
<dbReference type="AlphaFoldDB" id="A0A520M709"/>
<sequence length="326" mass="36536">MKNKYLLITILFFVQSCSYLTGPEGLFPETKYDFLEEEIAPNLDIPEELDEIKKENHYPIEASISGDISKDIPKPRQVFSSGGASEVQLRRLGELMWIYVETLPSTAWPITKNYWEASNAEVLSANAETGIIKIKYENNSTLEMIVEHGIKEASTEIFLNHLNENNENINEVEFLKPELEKIVDYLAASVESFSGTSLAAQTLNENKKARIFTMKDQTVIELDLSYPRAWSAVSRALTAGNIVTNDRNREEGIFYVSYANEESPGFFSFLSFGREKNEEGLILGEEAAFEINVKTTGNKTIITATSANGSIEDAEILLSKINESLS</sequence>
<accession>A0A520M709</accession>
<proteinExistence type="predicted"/>
<evidence type="ECO:0000313" key="1">
    <source>
        <dbReference type="EMBL" id="RZO17007.1"/>
    </source>
</evidence>
<organism evidence="1 2">
    <name type="scientific">SAR86 cluster bacterium</name>
    <dbReference type="NCBI Taxonomy" id="2030880"/>
    <lineage>
        <taxon>Bacteria</taxon>
        <taxon>Pseudomonadati</taxon>
        <taxon>Pseudomonadota</taxon>
        <taxon>Gammaproteobacteria</taxon>
        <taxon>SAR86 cluster</taxon>
    </lineage>
</organism>
<dbReference type="Proteomes" id="UP000318359">
    <property type="component" value="Unassembled WGS sequence"/>
</dbReference>
<evidence type="ECO:0000313" key="2">
    <source>
        <dbReference type="Proteomes" id="UP000318359"/>
    </source>
</evidence>
<protein>
    <submittedName>
        <fullName evidence="1">Outer membrane protein assembly factor BamC</fullName>
    </submittedName>
</protein>
<reference evidence="1 2" key="1">
    <citation type="submission" date="2019-02" db="EMBL/GenBank/DDBJ databases">
        <title>Prokaryotic population dynamics and viral predation in marine succession experiment using metagenomics: the confinement effect.</title>
        <authorList>
            <person name="Haro-Moreno J.M."/>
            <person name="Rodriguez-Valera F."/>
            <person name="Lopez-Perez M."/>
        </authorList>
    </citation>
    <scope>NUCLEOTIDE SEQUENCE [LARGE SCALE GENOMIC DNA]</scope>
    <source>
        <strain evidence="1">MED-G167</strain>
    </source>
</reference>